<dbReference type="InterPro" id="IPR036145">
    <property type="entry name" value="MinC_C_sf"/>
</dbReference>
<protein>
    <recommendedName>
        <fullName evidence="6">Probable septum site-determining protein MinC</fullName>
    </recommendedName>
</protein>
<dbReference type="Proteomes" id="UP000316093">
    <property type="component" value="Chromosome"/>
</dbReference>
<dbReference type="InterPro" id="IPR013033">
    <property type="entry name" value="MinC"/>
</dbReference>
<dbReference type="GO" id="GO:0000917">
    <property type="term" value="P:division septum assembly"/>
    <property type="evidence" value="ECO:0007669"/>
    <property type="project" value="UniProtKB-KW"/>
</dbReference>
<evidence type="ECO:0000256" key="4">
    <source>
        <dbReference type="ARBA" id="ARBA00023306"/>
    </source>
</evidence>
<dbReference type="SUPFAM" id="SSF63848">
    <property type="entry name" value="Cell-division inhibitor MinC, C-terminal domain"/>
    <property type="match status" value="1"/>
</dbReference>
<dbReference type="PANTHER" id="PTHR34108">
    <property type="entry name" value="SEPTUM SITE-DETERMINING PROTEIN MINC"/>
    <property type="match status" value="1"/>
</dbReference>
<proteinExistence type="inferred from homology"/>
<dbReference type="NCBIfam" id="TIGR01222">
    <property type="entry name" value="minC"/>
    <property type="match status" value="1"/>
</dbReference>
<keyword evidence="3 6" id="KW-0717">Septation</keyword>
<organism evidence="9 10">
    <name type="scientific">Luteibacter pinisoli</name>
    <dbReference type="NCBI Taxonomy" id="2589080"/>
    <lineage>
        <taxon>Bacteria</taxon>
        <taxon>Pseudomonadati</taxon>
        <taxon>Pseudomonadota</taxon>
        <taxon>Gammaproteobacteria</taxon>
        <taxon>Lysobacterales</taxon>
        <taxon>Rhodanobacteraceae</taxon>
        <taxon>Luteibacter</taxon>
    </lineage>
</organism>
<evidence type="ECO:0000259" key="8">
    <source>
        <dbReference type="Pfam" id="PF05209"/>
    </source>
</evidence>
<evidence type="ECO:0000256" key="3">
    <source>
        <dbReference type="ARBA" id="ARBA00023210"/>
    </source>
</evidence>
<dbReference type="HAMAP" id="MF_00267">
    <property type="entry name" value="MinC"/>
    <property type="match status" value="1"/>
</dbReference>
<dbReference type="InterPro" id="IPR007874">
    <property type="entry name" value="MinC_N"/>
</dbReference>
<comment type="subunit">
    <text evidence="6">Interacts with MinD and FtsZ.</text>
</comment>
<keyword evidence="4 6" id="KW-0131">Cell cycle</keyword>
<evidence type="ECO:0000256" key="5">
    <source>
        <dbReference type="ARBA" id="ARBA00025606"/>
    </source>
</evidence>
<dbReference type="InterPro" id="IPR016098">
    <property type="entry name" value="CAP/MinC_C"/>
</dbReference>
<dbReference type="Pfam" id="PF05209">
    <property type="entry name" value="MinC_N"/>
    <property type="match status" value="1"/>
</dbReference>
<dbReference type="Gene3D" id="2.160.20.70">
    <property type="match status" value="1"/>
</dbReference>
<evidence type="ECO:0000313" key="9">
    <source>
        <dbReference type="EMBL" id="QDE38575.1"/>
    </source>
</evidence>
<dbReference type="AlphaFoldDB" id="A0A4Y5Z1V9"/>
<keyword evidence="2 6" id="KW-0132">Cell division</keyword>
<accession>A0A4Y5Z1V9</accession>
<evidence type="ECO:0000256" key="1">
    <source>
        <dbReference type="ARBA" id="ARBA00006291"/>
    </source>
</evidence>
<feature type="domain" description="Septum formation inhibitor MinC N-terminal" evidence="8">
    <location>
        <begin position="15"/>
        <end position="84"/>
    </location>
</feature>
<reference evidence="9 10" key="1">
    <citation type="submission" date="2019-06" db="EMBL/GenBank/DDBJ databases">
        <title>A complete genome sequence for Luteibacter pinisoli MAH-14.</title>
        <authorList>
            <person name="Baltrus D.A."/>
        </authorList>
    </citation>
    <scope>NUCLEOTIDE SEQUENCE [LARGE SCALE GENOMIC DNA]</scope>
    <source>
        <strain evidence="9 10">MAH-14</strain>
    </source>
</reference>
<dbReference type="EMBL" id="CP041046">
    <property type="protein sequence ID" value="QDE38575.1"/>
    <property type="molecule type" value="Genomic_DNA"/>
</dbReference>
<dbReference type="GO" id="GO:1901891">
    <property type="term" value="P:regulation of cell septum assembly"/>
    <property type="evidence" value="ECO:0007669"/>
    <property type="project" value="InterPro"/>
</dbReference>
<evidence type="ECO:0000259" key="7">
    <source>
        <dbReference type="Pfam" id="PF03775"/>
    </source>
</evidence>
<evidence type="ECO:0000256" key="6">
    <source>
        <dbReference type="HAMAP-Rule" id="MF_00267"/>
    </source>
</evidence>
<evidence type="ECO:0000256" key="2">
    <source>
        <dbReference type="ARBA" id="ARBA00022618"/>
    </source>
</evidence>
<feature type="domain" description="Septum formation inhibitor MinC C-terminal" evidence="7">
    <location>
        <begin position="156"/>
        <end position="252"/>
    </location>
</feature>
<dbReference type="GO" id="GO:0051302">
    <property type="term" value="P:regulation of cell division"/>
    <property type="evidence" value="ECO:0007669"/>
    <property type="project" value="InterPro"/>
</dbReference>
<dbReference type="RefSeq" id="WP_139980221.1">
    <property type="nucleotide sequence ID" value="NZ_CP041046.1"/>
</dbReference>
<sequence>MSARAESLEAACDLRFGQVGIACVRVRRVDAAALAEELERRVRSAPQMFTRAAVVLDLSHLSVLPDDGMVDALLEAIRSAGMLPVGLAYGTSETEALAERMCLPLIAKFRAQYEPGHGDTAAAPTPAPAALRAESAPAASVETGSTITAQHHTGSAVRSGQQVYARERDLVVAAAVANGAEVIADGSIHVYGSLRGRAMAGAQGDETARIFCSDFRAELVAIAGHYRVFEDMPKEFEGQAVQCWLDNGKLMIARL</sequence>
<dbReference type="PANTHER" id="PTHR34108:SF1">
    <property type="entry name" value="SEPTUM SITE-DETERMINING PROTEIN MINC"/>
    <property type="match status" value="1"/>
</dbReference>
<evidence type="ECO:0000313" key="10">
    <source>
        <dbReference type="Proteomes" id="UP000316093"/>
    </source>
</evidence>
<name>A0A4Y5Z1V9_9GAMM</name>
<comment type="similarity">
    <text evidence="1 6">Belongs to the MinC family.</text>
</comment>
<dbReference type="GO" id="GO:0000902">
    <property type="term" value="P:cell morphogenesis"/>
    <property type="evidence" value="ECO:0007669"/>
    <property type="project" value="InterPro"/>
</dbReference>
<keyword evidence="10" id="KW-1185">Reference proteome</keyword>
<dbReference type="KEGG" id="lpy:FIV34_04830"/>
<dbReference type="InterPro" id="IPR005526">
    <property type="entry name" value="Septum_form_inhib_MinC_C"/>
</dbReference>
<comment type="function">
    <text evidence="5 6">Cell division inhibitor that blocks the formation of polar Z ring septums. Rapidly oscillates between the poles of the cell to destabilize FtsZ filaments that have formed before they mature into polar Z rings. Prevents FtsZ polymerization.</text>
</comment>
<dbReference type="Pfam" id="PF03775">
    <property type="entry name" value="MinC_C"/>
    <property type="match status" value="1"/>
</dbReference>
<dbReference type="Gene3D" id="3.30.70.260">
    <property type="match status" value="1"/>
</dbReference>
<dbReference type="OrthoDB" id="9794530at2"/>
<gene>
    <name evidence="6 9" type="primary">minC</name>
    <name evidence="9" type="ORF">FIV34_04830</name>
</gene>